<sequence length="180" mass="20138">MVAGAPALTEYEPLLTLLRYIHTKASGSSNVREQDAFSDVYARVCVVMCELDFSTAHSTNLDLLADLDTLRANTQLTTIQKATLILMNHVRGLHSGESASDRWILWAIRLERIAARYESADPDARNDLLNAWHAICAEIAQTRLSSAERRRLELRISNKLAQYGALISESRALLQQLRSS</sequence>
<dbReference type="AlphaFoldDB" id="A0A1G1WQF3"/>
<protein>
    <submittedName>
        <fullName evidence="1">Uncharacterized protein</fullName>
    </submittedName>
</protein>
<reference evidence="1 2" key="1">
    <citation type="journal article" date="2016" name="Nat. Commun.">
        <title>Thousands of microbial genomes shed light on interconnected biogeochemical processes in an aquifer system.</title>
        <authorList>
            <person name="Anantharaman K."/>
            <person name="Brown C.T."/>
            <person name="Hug L.A."/>
            <person name="Sharon I."/>
            <person name="Castelle C.J."/>
            <person name="Probst A.J."/>
            <person name="Thomas B.C."/>
            <person name="Singh A."/>
            <person name="Wilkins M.J."/>
            <person name="Karaoz U."/>
            <person name="Brodie E.L."/>
            <person name="Williams K.H."/>
            <person name="Hubbard S.S."/>
            <person name="Banfield J.F."/>
        </authorList>
    </citation>
    <scope>NUCLEOTIDE SEQUENCE [LARGE SCALE GENOMIC DNA]</scope>
</reference>
<accession>A0A1G1WQF3</accession>
<name>A0A1G1WQF3_9BACT</name>
<dbReference type="Proteomes" id="UP000177821">
    <property type="component" value="Unassembled WGS sequence"/>
</dbReference>
<gene>
    <name evidence="1" type="ORF">A3J50_01770</name>
</gene>
<evidence type="ECO:0000313" key="2">
    <source>
        <dbReference type="Proteomes" id="UP000177821"/>
    </source>
</evidence>
<comment type="caution">
    <text evidence="1">The sequence shown here is derived from an EMBL/GenBank/DDBJ whole genome shotgun (WGS) entry which is preliminary data.</text>
</comment>
<organism evidence="1 2">
    <name type="scientific">Candidatus Woykebacteria bacterium RIFCSPHIGHO2_02_FULL_43_16b</name>
    <dbReference type="NCBI Taxonomy" id="1802601"/>
    <lineage>
        <taxon>Bacteria</taxon>
        <taxon>Candidatus Woykeibacteriota</taxon>
    </lineage>
</organism>
<evidence type="ECO:0000313" key="1">
    <source>
        <dbReference type="EMBL" id="OGY29924.1"/>
    </source>
</evidence>
<dbReference type="EMBL" id="MHCX01000011">
    <property type="protein sequence ID" value="OGY29924.1"/>
    <property type="molecule type" value="Genomic_DNA"/>
</dbReference>
<proteinExistence type="predicted"/>